<dbReference type="EMBL" id="JAABNT010000002">
    <property type="protein sequence ID" value="NEK21675.1"/>
    <property type="molecule type" value="Genomic_DNA"/>
</dbReference>
<dbReference type="AlphaFoldDB" id="A0A6P0C922"/>
<dbReference type="SUPFAM" id="SSF75304">
    <property type="entry name" value="Amidase signature (AS) enzymes"/>
    <property type="match status" value="1"/>
</dbReference>
<evidence type="ECO:0000259" key="1">
    <source>
        <dbReference type="Pfam" id="PF01425"/>
    </source>
</evidence>
<dbReference type="InterPro" id="IPR023631">
    <property type="entry name" value="Amidase_dom"/>
</dbReference>
<comment type="caution">
    <text evidence="2">The sequence shown here is derived from an EMBL/GenBank/DDBJ whole genome shotgun (WGS) entry which is preliminary data.</text>
</comment>
<proteinExistence type="predicted"/>
<dbReference type="PANTHER" id="PTHR11895">
    <property type="entry name" value="TRANSAMIDASE"/>
    <property type="match status" value="1"/>
</dbReference>
<dbReference type="InterPro" id="IPR000120">
    <property type="entry name" value="Amidase"/>
</dbReference>
<name>A0A6P0C922_9RHOB</name>
<dbReference type="GO" id="GO:0003824">
    <property type="term" value="F:catalytic activity"/>
    <property type="evidence" value="ECO:0007669"/>
    <property type="project" value="InterPro"/>
</dbReference>
<dbReference type="PANTHER" id="PTHR11895:SF151">
    <property type="entry name" value="GLUTAMYL-TRNA(GLN) AMIDOTRANSFERASE SUBUNIT A"/>
    <property type="match status" value="1"/>
</dbReference>
<feature type="domain" description="Amidase" evidence="1">
    <location>
        <begin position="26"/>
        <end position="431"/>
    </location>
</feature>
<evidence type="ECO:0000313" key="3">
    <source>
        <dbReference type="Proteomes" id="UP000468591"/>
    </source>
</evidence>
<gene>
    <name evidence="2" type="ORF">GV827_04555</name>
</gene>
<sequence length="446" mass="47641">MIKDAYTLTATEALTAMASGRLTSVELTKSCLARIEETDGAIEAWAFLDPEAALAQAAECDRIRKAGMPIGSLHGIPVGLKDIIDTAKMPTQRGTPIFAGRQTEHVARLVEHLREAGAVIMGKTVTTELAFVHANETRNPHNPEHSPGGSSSGSAAAVAAHHVPLAIGTQTNGSVIRPASFCGTFGFKPTRGVISRKGLLQTSVSLDQVGCFGRTLADVALLTDAISGYDQRDPVSFARPRPDMSAGAMADAPVTPDLALFDLPFNDRLSDDAREGLDAVIDILGDQVTRLPAADTLSNLVAVQARIHEYEICQHQAEVFDTHWDQISDTLKPVIERGRQISLEEYEDALAVKASAEAFFADFFVEFDAIIAPSAAGEAPVFGNGTGDPIFCTLWTLAGLPCVSLPLLVGENDLPIGVQLIGPVEKDDRLLRTARWLQTRLAQASE</sequence>
<dbReference type="InterPro" id="IPR036928">
    <property type="entry name" value="AS_sf"/>
</dbReference>
<protein>
    <submittedName>
        <fullName evidence="2">Amidase</fullName>
    </submittedName>
</protein>
<accession>A0A6P0C922</accession>
<reference evidence="2 3" key="1">
    <citation type="submission" date="2020-01" db="EMBL/GenBank/DDBJ databases">
        <title>Sulfitobacter sediminilitoris sp. nov., isolated from a tidal flat.</title>
        <authorList>
            <person name="Park S."/>
            <person name="Yoon J.-H."/>
        </authorList>
    </citation>
    <scope>NUCLEOTIDE SEQUENCE [LARGE SCALE GENOMIC DNA]</scope>
    <source>
        <strain evidence="2 3">JBTF-M27</strain>
    </source>
</reference>
<dbReference type="Pfam" id="PF01425">
    <property type="entry name" value="Amidase"/>
    <property type="match status" value="1"/>
</dbReference>
<evidence type="ECO:0000313" key="2">
    <source>
        <dbReference type="EMBL" id="NEK21675.1"/>
    </source>
</evidence>
<keyword evidence="3" id="KW-1185">Reference proteome</keyword>
<dbReference type="Proteomes" id="UP000468591">
    <property type="component" value="Unassembled WGS sequence"/>
</dbReference>
<dbReference type="Gene3D" id="3.90.1300.10">
    <property type="entry name" value="Amidase signature (AS) domain"/>
    <property type="match status" value="1"/>
</dbReference>
<organism evidence="2 3">
    <name type="scientific">Sulfitobacter sediminilitoris</name>
    <dbReference type="NCBI Taxonomy" id="2698830"/>
    <lineage>
        <taxon>Bacteria</taxon>
        <taxon>Pseudomonadati</taxon>
        <taxon>Pseudomonadota</taxon>
        <taxon>Alphaproteobacteria</taxon>
        <taxon>Rhodobacterales</taxon>
        <taxon>Roseobacteraceae</taxon>
        <taxon>Sulfitobacter</taxon>
    </lineage>
</organism>